<evidence type="ECO:0000256" key="1">
    <source>
        <dbReference type="ARBA" id="ARBA00004123"/>
    </source>
</evidence>
<evidence type="ECO:0000313" key="9">
    <source>
        <dbReference type="EMBL" id="GAA5802115.1"/>
    </source>
</evidence>
<feature type="compositionally biased region" description="Basic and acidic residues" evidence="7">
    <location>
        <begin position="177"/>
        <end position="186"/>
    </location>
</feature>
<keyword evidence="4 6" id="KW-0539">Nucleus</keyword>
<evidence type="ECO:0000256" key="3">
    <source>
        <dbReference type="ARBA" id="ARBA00022763"/>
    </source>
</evidence>
<evidence type="ECO:0000259" key="8">
    <source>
        <dbReference type="Pfam" id="PF07962"/>
    </source>
</evidence>
<comment type="caution">
    <text evidence="9">The sequence shown here is derived from an EMBL/GenBank/DDBJ whole genome shotgun (WGS) entry which is preliminary data.</text>
</comment>
<dbReference type="InterPro" id="IPR012923">
    <property type="entry name" value="Csm3"/>
</dbReference>
<protein>
    <recommendedName>
        <fullName evidence="6">Chromosome segregation in meiosis protein</fullName>
    </recommendedName>
</protein>
<dbReference type="Pfam" id="PF07962">
    <property type="entry name" value="Swi3"/>
    <property type="match status" value="1"/>
</dbReference>
<feature type="region of interest" description="Disordered" evidence="7">
    <location>
        <begin position="1"/>
        <end position="39"/>
    </location>
</feature>
<comment type="similarity">
    <text evidence="2 6">Belongs to the CSM3 family.</text>
</comment>
<reference evidence="9 10" key="1">
    <citation type="submission" date="2024-04" db="EMBL/GenBank/DDBJ databases">
        <title>genome sequences of Mucor flavus KT1a and Helicostylum pulchrum KT1b strains isolation_sourced from the surface of a dry-aged beef.</title>
        <authorList>
            <person name="Toyotome T."/>
            <person name="Hosono M."/>
            <person name="Torimaru M."/>
            <person name="Fukuda K."/>
            <person name="Mikami N."/>
        </authorList>
    </citation>
    <scope>NUCLEOTIDE SEQUENCE [LARGE SCALE GENOMIC DNA]</scope>
    <source>
        <strain evidence="9 10">KT1b</strain>
    </source>
</reference>
<sequence>MEFDDSIFTNYDFDIAPDTSTPQPPPTQSTELATTIDKDDPPAKVKKLKLDEALLLEPNGIPLLQSQTRYLYFQGKNHEAEDLRKLMTYYTAWASNLFPKYNFTDFSKRVGTHASHRRVREMVNGWQDEYKEKLNVRRNFENELSGKTVDDDDNDVRRRDESSEDDDDTPLYIPFDENSKPKEKTSKKAPKYKPLIKRRIESDNEDDNVTKQPRTITFSDDDDEGETSKPSAKSGREYALAIIAEKRKKRKMAQQKAQQQEEEEEEEEKEVVVEKKRGPMKSVDDMMEEYYGEETQLALDDNELSSLQITSHQQQSTEDIEMEDI</sequence>
<evidence type="ECO:0000256" key="7">
    <source>
        <dbReference type="SAM" id="MobiDB-lite"/>
    </source>
</evidence>
<feature type="domain" description="Chromosome segregation in meiosis protein 3" evidence="8">
    <location>
        <begin position="49"/>
        <end position="130"/>
    </location>
</feature>
<name>A0ABP9Y680_9FUNG</name>
<evidence type="ECO:0000313" key="10">
    <source>
        <dbReference type="Proteomes" id="UP001476247"/>
    </source>
</evidence>
<evidence type="ECO:0000256" key="4">
    <source>
        <dbReference type="ARBA" id="ARBA00023242"/>
    </source>
</evidence>
<dbReference type="PANTHER" id="PTHR13220">
    <property type="entry name" value="TIMELESS INTERACTING-RELATED"/>
    <property type="match status" value="1"/>
</dbReference>
<evidence type="ECO:0000256" key="5">
    <source>
        <dbReference type="ARBA" id="ARBA00023306"/>
    </source>
</evidence>
<dbReference type="EMBL" id="BAABUJ010000021">
    <property type="protein sequence ID" value="GAA5802115.1"/>
    <property type="molecule type" value="Genomic_DNA"/>
</dbReference>
<keyword evidence="5 6" id="KW-0131">Cell cycle</keyword>
<evidence type="ECO:0000256" key="2">
    <source>
        <dbReference type="ARBA" id="ARBA00006075"/>
    </source>
</evidence>
<feature type="compositionally biased region" description="Acidic residues" evidence="7">
    <location>
        <begin position="260"/>
        <end position="269"/>
    </location>
</feature>
<keyword evidence="10" id="KW-1185">Reference proteome</keyword>
<comment type="subcellular location">
    <subcellularLocation>
        <location evidence="1 6">Nucleus</location>
    </subcellularLocation>
</comment>
<dbReference type="InterPro" id="IPR040038">
    <property type="entry name" value="TIPIN/Csm3/Swi3"/>
</dbReference>
<gene>
    <name evidence="9" type="ORF">HPULCUR_007576</name>
</gene>
<dbReference type="Proteomes" id="UP001476247">
    <property type="component" value="Unassembled WGS sequence"/>
</dbReference>
<proteinExistence type="inferred from homology"/>
<accession>A0ABP9Y680</accession>
<comment type="function">
    <text evidence="6">Plays an important role in the control of DNA replication and the maintenance of replication fork stability.</text>
</comment>
<organism evidence="9 10">
    <name type="scientific">Helicostylum pulchrum</name>
    <dbReference type="NCBI Taxonomy" id="562976"/>
    <lineage>
        <taxon>Eukaryota</taxon>
        <taxon>Fungi</taxon>
        <taxon>Fungi incertae sedis</taxon>
        <taxon>Mucoromycota</taxon>
        <taxon>Mucoromycotina</taxon>
        <taxon>Mucoromycetes</taxon>
        <taxon>Mucorales</taxon>
        <taxon>Mucorineae</taxon>
        <taxon>Mucoraceae</taxon>
        <taxon>Helicostylum</taxon>
    </lineage>
</organism>
<feature type="region of interest" description="Disordered" evidence="7">
    <location>
        <begin position="145"/>
        <end position="283"/>
    </location>
</feature>
<evidence type="ECO:0000256" key="6">
    <source>
        <dbReference type="RuleBase" id="RU366049"/>
    </source>
</evidence>
<feature type="compositionally biased region" description="Polar residues" evidence="7">
    <location>
        <begin position="304"/>
        <end position="317"/>
    </location>
</feature>
<feature type="region of interest" description="Disordered" evidence="7">
    <location>
        <begin position="302"/>
        <end position="325"/>
    </location>
</feature>
<feature type="compositionally biased region" description="Basic residues" evidence="7">
    <location>
        <begin position="187"/>
        <end position="197"/>
    </location>
</feature>
<dbReference type="PANTHER" id="PTHR13220:SF11">
    <property type="entry name" value="TIMELESS-INTERACTING PROTEIN"/>
    <property type="match status" value="1"/>
</dbReference>
<keyword evidence="3 6" id="KW-0227">DNA damage</keyword>